<dbReference type="AlphaFoldDB" id="A0A2A8CX55"/>
<keyword evidence="3" id="KW-0812">Transmembrane</keyword>
<dbReference type="EMBL" id="PDEQ01000006">
    <property type="protein sequence ID" value="PEN12968.1"/>
    <property type="molecule type" value="Genomic_DNA"/>
</dbReference>
<keyword evidence="1" id="KW-0175">Coiled coil</keyword>
<protein>
    <recommendedName>
        <fullName evidence="6">Protein kinase domain-containing protein</fullName>
    </recommendedName>
</protein>
<evidence type="ECO:0000256" key="1">
    <source>
        <dbReference type="SAM" id="Coils"/>
    </source>
</evidence>
<evidence type="ECO:0000256" key="2">
    <source>
        <dbReference type="SAM" id="MobiDB-lite"/>
    </source>
</evidence>
<dbReference type="SUPFAM" id="SSF56112">
    <property type="entry name" value="Protein kinase-like (PK-like)"/>
    <property type="match status" value="1"/>
</dbReference>
<dbReference type="RefSeq" id="WP_098076591.1">
    <property type="nucleotide sequence ID" value="NZ_PDEQ01000006.1"/>
</dbReference>
<organism evidence="4 5">
    <name type="scientific">Longibacter salinarum</name>
    <dbReference type="NCBI Taxonomy" id="1850348"/>
    <lineage>
        <taxon>Bacteria</taxon>
        <taxon>Pseudomonadati</taxon>
        <taxon>Rhodothermota</taxon>
        <taxon>Rhodothermia</taxon>
        <taxon>Rhodothermales</taxon>
        <taxon>Salisaetaceae</taxon>
        <taxon>Longibacter</taxon>
    </lineage>
</organism>
<evidence type="ECO:0000313" key="4">
    <source>
        <dbReference type="EMBL" id="PEN12968.1"/>
    </source>
</evidence>
<keyword evidence="3" id="KW-0472">Membrane</keyword>
<gene>
    <name evidence="4" type="ORF">CRI94_12065</name>
</gene>
<proteinExistence type="predicted"/>
<accession>A0A2A8CX55</accession>
<sequence>MSYPTPSDYQEAVQDPESAFHDPELQTASPRENVLGLPQPITGAFAAVFPMTTDIGVRYAAKCFLSEVPNQQRRYAAVSEHLSSVDLPWTVAFDYQRRGIDVNGSTYPVLKMEWAEGAGLNRFVDRHINEPDVLLSLADRWLDVSRDLEKAEIAHGDLQHGNIRVVDEDGDVVIRLVDYDTMYVPALSGRISAEVGHRNYQHPDRTEQDFGPGIDRFSALVIYAGLQACAARPELWQAYDTGENLLFRDGDFYDPDSSPLLNELRGIEHMAPLVESLRTACYVEPEDVPSLDDIVHGEASFSGVTARSRSRDRAADPVAQRDTVERLWAPGVVLALVLAVALGIGLSMTMGAVMTASIVVVSGAAAWLRYRRHPVVRRNRRLTREAERISRLIQNVRRQIASLQLRREEVLDSVDDRRAERLNELREEVIYDHLKYHFVGELRDIEGLTHKHVVRLKSANIRTAYEATEKRVGQLRGLADATRARIAMWRATLIRQAEEEMPDELSPAEERRLRRYVEHRVEDIDAEIRRAEEKIEVQSTEHEAVEERRSDLAPLSFGRYLAWLLYLVTLPERTRHAPSRETTSAAQKNAARLPEPAASDGPWWEQH</sequence>
<evidence type="ECO:0000256" key="3">
    <source>
        <dbReference type="SAM" id="Phobius"/>
    </source>
</evidence>
<comment type="caution">
    <text evidence="4">The sequence shown here is derived from an EMBL/GenBank/DDBJ whole genome shotgun (WGS) entry which is preliminary data.</text>
</comment>
<feature type="transmembrane region" description="Helical" evidence="3">
    <location>
        <begin position="327"/>
        <end position="346"/>
    </location>
</feature>
<feature type="region of interest" description="Disordered" evidence="2">
    <location>
        <begin position="576"/>
        <end position="607"/>
    </location>
</feature>
<dbReference type="Gene3D" id="1.10.510.10">
    <property type="entry name" value="Transferase(Phosphotransferase) domain 1"/>
    <property type="match status" value="1"/>
</dbReference>
<feature type="coiled-coil region" evidence="1">
    <location>
        <begin position="379"/>
        <end position="413"/>
    </location>
</feature>
<dbReference type="InterPro" id="IPR011009">
    <property type="entry name" value="Kinase-like_dom_sf"/>
</dbReference>
<feature type="coiled-coil region" evidence="1">
    <location>
        <begin position="514"/>
        <end position="548"/>
    </location>
</feature>
<dbReference type="OrthoDB" id="2485468at2"/>
<feature type="transmembrane region" description="Helical" evidence="3">
    <location>
        <begin position="352"/>
        <end position="370"/>
    </location>
</feature>
<evidence type="ECO:0008006" key="6">
    <source>
        <dbReference type="Google" id="ProtNLM"/>
    </source>
</evidence>
<reference evidence="4 5" key="1">
    <citation type="submission" date="2017-10" db="EMBL/GenBank/DDBJ databases">
        <title>Draft genome of Longibacter Salinarum.</title>
        <authorList>
            <person name="Goh K.M."/>
            <person name="Shamsir M.S."/>
            <person name="Lim S.W."/>
        </authorList>
    </citation>
    <scope>NUCLEOTIDE SEQUENCE [LARGE SCALE GENOMIC DNA]</scope>
    <source>
        <strain evidence="4 5">KCTC 52045</strain>
    </source>
</reference>
<name>A0A2A8CX55_9BACT</name>
<dbReference type="Proteomes" id="UP000220102">
    <property type="component" value="Unassembled WGS sequence"/>
</dbReference>
<evidence type="ECO:0000313" key="5">
    <source>
        <dbReference type="Proteomes" id="UP000220102"/>
    </source>
</evidence>
<keyword evidence="3" id="KW-1133">Transmembrane helix</keyword>
<keyword evidence="5" id="KW-1185">Reference proteome</keyword>